<reference evidence="2 4" key="1">
    <citation type="submission" date="2016-10" db="EMBL/GenBank/DDBJ databases">
        <authorList>
            <person name="de Groot N.N."/>
        </authorList>
    </citation>
    <scope>NUCLEOTIDE SEQUENCE [LARGE SCALE GENOMIC DNA]</scope>
    <source>
        <strain evidence="2 4">DSM 381</strain>
    </source>
</reference>
<evidence type="ECO:0000313" key="4">
    <source>
        <dbReference type="Proteomes" id="UP000199579"/>
    </source>
</evidence>
<reference evidence="1 3" key="2">
    <citation type="submission" date="2016-10" db="EMBL/GenBank/DDBJ databases">
        <authorList>
            <person name="Varghese N."/>
            <person name="Submissions S."/>
        </authorList>
    </citation>
    <scope>NUCLEOTIDE SEQUENCE [LARGE SCALE GENOMIC DNA]</scope>
    <source>
        <strain evidence="1 3">DSM 282</strain>
    </source>
</reference>
<sequence length="129" mass="15040">MPWHRRLALLACCGVHWWSTAGQSLVGETVDRYLERQFGHYADALGLGPLQEIAVQDRFDHEYGFLFKRLPVFRARYADEQHTALYIVRWTVAARVNDRDRAEGWIFAYLHKWEVLCHLGKPAKDALVT</sequence>
<evidence type="ECO:0000313" key="2">
    <source>
        <dbReference type="EMBL" id="SFK86103.1"/>
    </source>
</evidence>
<dbReference type="AlphaFoldDB" id="A0A1I4CZB0"/>
<evidence type="ECO:0000313" key="1">
    <source>
        <dbReference type="EMBL" id="SFB55854.1"/>
    </source>
</evidence>
<evidence type="ECO:0000313" key="3">
    <source>
        <dbReference type="Proteomes" id="UP000198861"/>
    </source>
</evidence>
<name>A0A1I4CZB0_9GAMM</name>
<keyword evidence="3" id="KW-1185">Reference proteome</keyword>
<dbReference type="RefSeq" id="WP_139231790.1">
    <property type="nucleotide sequence ID" value="NZ_FOKJ01000084.1"/>
</dbReference>
<dbReference type="Proteomes" id="UP000198861">
    <property type="component" value="Unassembled WGS sequence"/>
</dbReference>
<dbReference type="EMBL" id="FOKJ01000084">
    <property type="protein sequence ID" value="SFB55854.1"/>
    <property type="molecule type" value="Genomic_DNA"/>
</dbReference>
<proteinExistence type="predicted"/>
<gene>
    <name evidence="1" type="ORF">SAMN04244571_03790</name>
    <name evidence="2" type="ORF">SAMN04244574_02143</name>
</gene>
<dbReference type="Proteomes" id="UP000199579">
    <property type="component" value="Unassembled WGS sequence"/>
</dbReference>
<organism evidence="2 4">
    <name type="scientific">Azotobacter beijerinckii</name>
    <dbReference type="NCBI Taxonomy" id="170623"/>
    <lineage>
        <taxon>Bacteria</taxon>
        <taxon>Pseudomonadati</taxon>
        <taxon>Pseudomonadota</taxon>
        <taxon>Gammaproteobacteria</taxon>
        <taxon>Pseudomonadales</taxon>
        <taxon>Pseudomonadaceae</taxon>
        <taxon>Azotobacter</taxon>
    </lineage>
</organism>
<dbReference type="EMBL" id="FOSX01000029">
    <property type="protein sequence ID" value="SFK86103.1"/>
    <property type="molecule type" value="Genomic_DNA"/>
</dbReference>
<protein>
    <submittedName>
        <fullName evidence="2">Uncharacterized protein</fullName>
    </submittedName>
</protein>
<accession>A0A1I4CZB0</accession>